<feature type="transmembrane region" description="Helical" evidence="8">
    <location>
        <begin position="193"/>
        <end position="216"/>
    </location>
</feature>
<evidence type="ECO:0000256" key="4">
    <source>
        <dbReference type="ARBA" id="ARBA00022519"/>
    </source>
</evidence>
<dbReference type="NCBIfam" id="NF037955">
    <property type="entry name" value="mfs"/>
    <property type="match status" value="1"/>
</dbReference>
<feature type="transmembrane region" description="Helical" evidence="8">
    <location>
        <begin position="287"/>
        <end position="308"/>
    </location>
</feature>
<evidence type="ECO:0000313" key="10">
    <source>
        <dbReference type="EMBL" id="KGT79651.1"/>
    </source>
</evidence>
<feature type="transmembrane region" description="Helical" evidence="8">
    <location>
        <begin position="261"/>
        <end position="281"/>
    </location>
</feature>
<keyword evidence="7 8" id="KW-0472">Membrane</keyword>
<dbReference type="PANTHER" id="PTHR23522:SF10">
    <property type="entry name" value="3-PHENYLPROPIONIC ACID TRANSPORTER-RELATED"/>
    <property type="match status" value="1"/>
</dbReference>
<dbReference type="GO" id="GO:0030395">
    <property type="term" value="F:lactose binding"/>
    <property type="evidence" value="ECO:0007669"/>
    <property type="project" value="TreeGrafter"/>
</dbReference>
<evidence type="ECO:0000256" key="3">
    <source>
        <dbReference type="ARBA" id="ARBA00022475"/>
    </source>
</evidence>
<organism evidence="10 11">
    <name type="scientific">Bradyrhizobium japonicum</name>
    <dbReference type="NCBI Taxonomy" id="375"/>
    <lineage>
        <taxon>Bacteria</taxon>
        <taxon>Pseudomonadati</taxon>
        <taxon>Pseudomonadota</taxon>
        <taxon>Alphaproteobacteria</taxon>
        <taxon>Hyphomicrobiales</taxon>
        <taxon>Nitrobacteraceae</taxon>
        <taxon>Bradyrhizobium</taxon>
    </lineage>
</organism>
<dbReference type="GO" id="GO:0005886">
    <property type="term" value="C:plasma membrane"/>
    <property type="evidence" value="ECO:0007669"/>
    <property type="project" value="UniProtKB-SubCell"/>
</dbReference>
<feature type="transmembrane region" description="Helical" evidence="8">
    <location>
        <begin position="150"/>
        <end position="172"/>
    </location>
</feature>
<keyword evidence="6 8" id="KW-1133">Transmembrane helix</keyword>
<dbReference type="PIRSF" id="PIRSF004925">
    <property type="entry name" value="HcaT"/>
    <property type="match status" value="1"/>
</dbReference>
<feature type="transmembrane region" description="Helical" evidence="8">
    <location>
        <begin position="320"/>
        <end position="340"/>
    </location>
</feature>
<dbReference type="EMBL" id="JRPN01000010">
    <property type="protein sequence ID" value="KGT79651.1"/>
    <property type="molecule type" value="Genomic_DNA"/>
</dbReference>
<dbReference type="InterPro" id="IPR026032">
    <property type="entry name" value="HcaT-like"/>
</dbReference>
<keyword evidence="2" id="KW-0813">Transport</keyword>
<dbReference type="Proteomes" id="UP000030377">
    <property type="component" value="Unassembled WGS sequence"/>
</dbReference>
<comment type="caution">
    <text evidence="10">The sequence shown here is derived from an EMBL/GenBank/DDBJ whole genome shotgun (WGS) entry which is preliminary data.</text>
</comment>
<keyword evidence="4" id="KW-0997">Cell inner membrane</keyword>
<dbReference type="InterPro" id="IPR036259">
    <property type="entry name" value="MFS_trans_sf"/>
</dbReference>
<evidence type="ECO:0000259" key="9">
    <source>
        <dbReference type="PROSITE" id="PS50850"/>
    </source>
</evidence>
<dbReference type="PROSITE" id="PS50850">
    <property type="entry name" value="MFS"/>
    <property type="match status" value="1"/>
</dbReference>
<feature type="transmembrane region" description="Helical" evidence="8">
    <location>
        <begin position="68"/>
        <end position="95"/>
    </location>
</feature>
<dbReference type="GO" id="GO:0015528">
    <property type="term" value="F:lactose:proton symporter activity"/>
    <property type="evidence" value="ECO:0007669"/>
    <property type="project" value="TreeGrafter"/>
</dbReference>
<dbReference type="Gene3D" id="1.20.1250.20">
    <property type="entry name" value="MFS general substrate transporter like domains"/>
    <property type="match status" value="2"/>
</dbReference>
<sequence length="376" mass="39190">MLPAFLILYAALYLAYGTQSAYLPAFLQSHGLAVEQIGLVLAAGTVIRIGAGPLTGRLADYLEARKQLLALAACLSSFIGLTYNLAFGFAALLVVSMLHAGATASLAPLSDALSVAAARERAFQYGWVRGAGSIAFIGGTLASGQLIDRFGLSSIILTSSVFFLIMAICAATMRGPADGPHSAEAYDGGAIRALLGIAAYRRLLIIGFLVIGSHALNDTFAVIQWRRAGYDNLSISLMWSEAVVAEVIVFFLVGPWLIERLGVAGAAALSAGAALLRWSVMASTSEMSALIGAQALHGLTFALLHLAAMGIMARFVPDRLAATAQTIYGTGALGIASAIMTTASGYLYGMFGAQSFWAMAACCAIALPLTRRLKVP</sequence>
<feature type="transmembrane region" description="Helical" evidence="8">
    <location>
        <begin position="346"/>
        <end position="369"/>
    </location>
</feature>
<evidence type="ECO:0000313" key="11">
    <source>
        <dbReference type="Proteomes" id="UP000030377"/>
    </source>
</evidence>
<accession>A0A0A3Y2Q1</accession>
<dbReference type="SUPFAM" id="SSF103473">
    <property type="entry name" value="MFS general substrate transporter"/>
    <property type="match status" value="1"/>
</dbReference>
<evidence type="ECO:0000256" key="2">
    <source>
        <dbReference type="ARBA" id="ARBA00022448"/>
    </source>
</evidence>
<feature type="transmembrane region" description="Helical" evidence="8">
    <location>
        <begin position="236"/>
        <end position="254"/>
    </location>
</feature>
<evidence type="ECO:0000256" key="5">
    <source>
        <dbReference type="ARBA" id="ARBA00022692"/>
    </source>
</evidence>
<protein>
    <recommendedName>
        <fullName evidence="9">Major facilitator superfamily (MFS) profile domain-containing protein</fullName>
    </recommendedName>
</protein>
<reference evidence="10 11" key="1">
    <citation type="submission" date="2014-09" db="EMBL/GenBank/DDBJ databases">
        <title>Draft genome of Bradyrhizobium japonicum Is-34.</title>
        <authorList>
            <person name="Tsurumaru H."/>
            <person name="Yamakawa T."/>
            <person name="Hashimoto S."/>
            <person name="Okizaki K."/>
            <person name="Kanesaki Y."/>
            <person name="Yoshikawa H."/>
            <person name="Yajima S."/>
        </authorList>
    </citation>
    <scope>NUCLEOTIDE SEQUENCE [LARGE SCALE GENOMIC DNA]</scope>
    <source>
        <strain evidence="10 11">Is-34</strain>
    </source>
</reference>
<evidence type="ECO:0000256" key="6">
    <source>
        <dbReference type="ARBA" id="ARBA00022989"/>
    </source>
</evidence>
<dbReference type="AlphaFoldDB" id="A0A0A3Y2Q1"/>
<feature type="domain" description="Major facilitator superfamily (MFS) profile" evidence="9">
    <location>
        <begin position="1"/>
        <end position="376"/>
    </location>
</feature>
<evidence type="ECO:0000256" key="7">
    <source>
        <dbReference type="ARBA" id="ARBA00023136"/>
    </source>
</evidence>
<dbReference type="InterPro" id="IPR024989">
    <property type="entry name" value="MFS_assoc_dom"/>
</dbReference>
<dbReference type="Pfam" id="PF12832">
    <property type="entry name" value="MFS_1_like"/>
    <property type="match status" value="1"/>
</dbReference>
<dbReference type="InterPro" id="IPR020846">
    <property type="entry name" value="MFS_dom"/>
</dbReference>
<feature type="transmembrane region" description="Helical" evidence="8">
    <location>
        <begin position="36"/>
        <end position="56"/>
    </location>
</feature>
<keyword evidence="3" id="KW-1003">Cell membrane</keyword>
<proteinExistence type="predicted"/>
<evidence type="ECO:0000256" key="8">
    <source>
        <dbReference type="SAM" id="Phobius"/>
    </source>
</evidence>
<evidence type="ECO:0000256" key="1">
    <source>
        <dbReference type="ARBA" id="ARBA00004429"/>
    </source>
</evidence>
<dbReference type="PANTHER" id="PTHR23522">
    <property type="entry name" value="BLL5896 PROTEIN"/>
    <property type="match status" value="1"/>
</dbReference>
<gene>
    <name evidence="10" type="ORF">MA20_11465</name>
</gene>
<keyword evidence="5 8" id="KW-0812">Transmembrane</keyword>
<comment type="subcellular location">
    <subcellularLocation>
        <location evidence="1">Cell inner membrane</location>
        <topology evidence="1">Multi-pass membrane protein</topology>
    </subcellularLocation>
</comment>
<name>A0A0A3Y2Q1_BRAJP</name>